<comment type="caution">
    <text evidence="1">The sequence shown here is derived from an EMBL/GenBank/DDBJ whole genome shotgun (WGS) entry which is preliminary data.</text>
</comment>
<dbReference type="EMBL" id="JAVBVO010000003">
    <property type="protein sequence ID" value="MDZ5759589.1"/>
    <property type="molecule type" value="Genomic_DNA"/>
</dbReference>
<proteinExistence type="predicted"/>
<name>A0AAW9JY81_CARML</name>
<dbReference type="PANTHER" id="PTHR34817:SF2">
    <property type="entry name" value="NUCLEOTIDYLTRANSFERASE"/>
    <property type="match status" value="1"/>
</dbReference>
<dbReference type="RefSeq" id="WP_322809295.1">
    <property type="nucleotide sequence ID" value="NZ_JAVBVO010000003.1"/>
</dbReference>
<dbReference type="AlphaFoldDB" id="A0AAW9JY81"/>
<dbReference type="Pfam" id="PF10127">
    <property type="entry name" value="RlaP"/>
    <property type="match status" value="1"/>
</dbReference>
<evidence type="ECO:0000313" key="2">
    <source>
        <dbReference type="Proteomes" id="UP001290462"/>
    </source>
</evidence>
<dbReference type="PANTHER" id="PTHR34817">
    <property type="entry name" value="NUCLEOTIDYLTRANSFERASE"/>
    <property type="match status" value="1"/>
</dbReference>
<organism evidence="1 2">
    <name type="scientific">Carnobacterium maltaromaticum</name>
    <name type="common">Carnobacterium piscicola</name>
    <dbReference type="NCBI Taxonomy" id="2751"/>
    <lineage>
        <taxon>Bacteria</taxon>
        <taxon>Bacillati</taxon>
        <taxon>Bacillota</taxon>
        <taxon>Bacilli</taxon>
        <taxon>Lactobacillales</taxon>
        <taxon>Carnobacteriaceae</taxon>
        <taxon>Carnobacterium</taxon>
    </lineage>
</organism>
<protein>
    <submittedName>
        <fullName evidence="1">Nucleotidyltransferase domain-containing protein</fullName>
    </submittedName>
</protein>
<accession>A0AAW9JY81</accession>
<dbReference type="Proteomes" id="UP001290462">
    <property type="component" value="Unassembled WGS sequence"/>
</dbReference>
<sequence length="257" mass="30164">MDTKMKEKIKKSLALIEKEHGIKILYAVESGSRAWGFPSEDSDYDARFIYVHTKEWYLSIAPKRDVIEYPIDDELDISGWDLQKALKLLRKSNPSLIEWLNSSIIYLETGDLASQLRTLAQTHVSQKQLMYHYYHMALGNFRDYLQGEHVKIKKYFYVLRPVLACLWLEKYQEAPPVLFDQLLTLPDLDSELIAEVKVLLIRKKRGDELDLENQNPILNQFIEEQLTQLEVILKSEKDQPSMLSYALLDELFTKYML</sequence>
<evidence type="ECO:0000313" key="1">
    <source>
        <dbReference type="EMBL" id="MDZ5759589.1"/>
    </source>
</evidence>
<reference evidence="1" key="1">
    <citation type="submission" date="2023-08" db="EMBL/GenBank/DDBJ databases">
        <title>Genomic characterization of piscicolin 126 produced by Carnobacterium maltaromaticum CM22 strain isolated from salmon (Salmo salar).</title>
        <authorList>
            <person name="Gonzalez-Gragera E."/>
            <person name="Garcia-Lopez J.D."/>
            <person name="Teso-Perez C."/>
            <person name="Gimenez-Hernandez I."/>
            <person name="Peralta-Sanchez J.M."/>
            <person name="Valdivia E."/>
            <person name="Montalban-Lopez M."/>
            <person name="Martin-Platero A.M."/>
            <person name="Banos A."/>
            <person name="Martinez-Bueno M."/>
        </authorList>
    </citation>
    <scope>NUCLEOTIDE SEQUENCE</scope>
    <source>
        <strain evidence="1">CM22</strain>
    </source>
</reference>
<gene>
    <name evidence="1" type="ORF">RAK27_13070</name>
</gene>
<dbReference type="InterPro" id="IPR018775">
    <property type="entry name" value="RlaP"/>
</dbReference>